<dbReference type="InterPro" id="IPR051786">
    <property type="entry name" value="ASN_synthetase/amidase"/>
</dbReference>
<feature type="site" description="Important for beta-aspartyl-AMP intermediate formation" evidence="10">
    <location>
        <position position="366"/>
    </location>
</feature>
<dbReference type="Proteomes" id="UP000427906">
    <property type="component" value="Chromosome"/>
</dbReference>
<dbReference type="GO" id="GO:0004066">
    <property type="term" value="F:asparagine synthase (glutamine-hydrolyzing) activity"/>
    <property type="evidence" value="ECO:0007669"/>
    <property type="project" value="UniProtKB-EC"/>
</dbReference>
<dbReference type="InterPro" id="IPR001962">
    <property type="entry name" value="Asn_synthase"/>
</dbReference>
<dbReference type="Gene3D" id="3.40.50.620">
    <property type="entry name" value="HUPs"/>
    <property type="match status" value="2"/>
</dbReference>
<dbReference type="GO" id="GO:0006529">
    <property type="term" value="P:asparagine biosynthetic process"/>
    <property type="evidence" value="ECO:0007669"/>
    <property type="project" value="UniProtKB-KW"/>
</dbReference>
<dbReference type="InterPro" id="IPR029055">
    <property type="entry name" value="Ntn_hydrolases_N"/>
</dbReference>
<dbReference type="EMBL" id="AP021874">
    <property type="protein sequence ID" value="BBO70448.1"/>
    <property type="molecule type" value="Genomic_DNA"/>
</dbReference>
<protein>
    <recommendedName>
        <fullName evidence="3">asparagine synthase (glutamine-hydrolyzing)</fullName>
        <ecNumber evidence="3">6.3.5.4</ecNumber>
    </recommendedName>
</protein>
<evidence type="ECO:0000256" key="8">
    <source>
        <dbReference type="PIRSR" id="PIRSR001589-1"/>
    </source>
</evidence>
<comment type="pathway">
    <text evidence="1">Amino-acid biosynthesis; L-asparagine biosynthesis; L-asparagine from L-aspartate (L-Gln route): step 1/1.</text>
</comment>
<feature type="binding site" evidence="9">
    <location>
        <position position="290"/>
    </location>
    <ligand>
        <name>ATP</name>
        <dbReference type="ChEBI" id="CHEBI:30616"/>
    </ligand>
</feature>
<dbReference type="InterPro" id="IPR006426">
    <property type="entry name" value="Asn_synth_AEB"/>
</dbReference>
<evidence type="ECO:0000256" key="3">
    <source>
        <dbReference type="ARBA" id="ARBA00012737"/>
    </source>
</evidence>
<dbReference type="SUPFAM" id="SSF52402">
    <property type="entry name" value="Adenine nucleotide alpha hydrolases-like"/>
    <property type="match status" value="1"/>
</dbReference>
<dbReference type="EC" id="6.3.5.4" evidence="3"/>
<sequence length="655" mass="74318">MCGIAGIVDFNNREAAAPVVGRMLDMMPHRGPDASGIYHCQPVTLGHARLSIIDLSASGDQPIHNEDKTVWITFNGEIFNYPELRSGLVEKGHRFYTRTDTEVLVHLYEEHGTDMFARLNGQFAFALWDGRKQSLLLARDRVGIRPLFYHRGNRRLTFSSEIKAIFADPDAPRALDAQTLSDIFTCWTAMGGATPFTDIHQLPPGHFARFDRDGLTLQPYWVLPFGAETDESKTEEDWVETIRALLLDATRIRLRADVPVGAYLSGGIDSTYTSTVVKRHFNNRLHTFSVGFTDPRFDEASFQKIAVDSLGTEHRAVRCAEADIGRIFPRVVWHAETPLLRTGPSPLFLLSRLVRDSDFKVVLTGEGADEVFAGYNIFKEAKIRRFWARHPDSKMRPALLARLYPYIFKDAKSGAFLQSFFKRNLTDVDSPAYSHLLRWHNTDVLKGFFSADLRNGSDSLTGFIDRYAQSLPDGFMGWDLLTRAQYTESRLFLSNYLLSSQGDRMAMANSIEGRFPFLDHRIFEAAARIPSRLRMRGLTEKYILKKAARGLIPDPLIDRAKQPYRAPISRCFFGDGQPDYVSEMLSDDTLKRYGYFDGKKVARLVAKCSQGRGSLLSERENMALVGILSTQLVHHQFIEDFRVPATRRREHAAIR</sequence>
<dbReference type="PANTHER" id="PTHR43284">
    <property type="entry name" value="ASPARAGINE SYNTHETASE (GLUTAMINE-HYDROLYZING)"/>
    <property type="match status" value="1"/>
</dbReference>
<evidence type="ECO:0000256" key="6">
    <source>
        <dbReference type="ARBA" id="ARBA00022962"/>
    </source>
</evidence>
<dbReference type="RefSeq" id="WP_155318397.1">
    <property type="nucleotide sequence ID" value="NZ_AP021874.1"/>
</dbReference>
<dbReference type="GO" id="GO:0005829">
    <property type="term" value="C:cytosol"/>
    <property type="evidence" value="ECO:0007669"/>
    <property type="project" value="TreeGrafter"/>
</dbReference>
<dbReference type="InterPro" id="IPR033738">
    <property type="entry name" value="AsnB_N"/>
</dbReference>
<evidence type="ECO:0000256" key="4">
    <source>
        <dbReference type="ARBA" id="ARBA00022741"/>
    </source>
</evidence>
<dbReference type="Pfam" id="PF13537">
    <property type="entry name" value="GATase_7"/>
    <property type="match status" value="1"/>
</dbReference>
<evidence type="ECO:0000313" key="12">
    <source>
        <dbReference type="EMBL" id="BBO70448.1"/>
    </source>
</evidence>
<evidence type="ECO:0000313" key="13">
    <source>
        <dbReference type="Proteomes" id="UP000427906"/>
    </source>
</evidence>
<dbReference type="InterPro" id="IPR014729">
    <property type="entry name" value="Rossmann-like_a/b/a_fold"/>
</dbReference>
<keyword evidence="13" id="KW-1185">Reference proteome</keyword>
<name>A0A5K7YNR8_9BACT</name>
<evidence type="ECO:0000256" key="7">
    <source>
        <dbReference type="ARBA" id="ARBA00048741"/>
    </source>
</evidence>
<evidence type="ECO:0000256" key="1">
    <source>
        <dbReference type="ARBA" id="ARBA00005187"/>
    </source>
</evidence>
<comment type="similarity">
    <text evidence="2">Belongs to the asparagine synthetase family.</text>
</comment>
<dbReference type="CDD" id="cd00712">
    <property type="entry name" value="AsnB"/>
    <property type="match status" value="1"/>
</dbReference>
<gene>
    <name evidence="12" type="primary">asnB_3</name>
    <name evidence="12" type="ORF">DSCA_43780</name>
</gene>
<dbReference type="GO" id="GO:0005524">
    <property type="term" value="F:ATP binding"/>
    <property type="evidence" value="ECO:0007669"/>
    <property type="project" value="UniProtKB-KW"/>
</dbReference>
<dbReference type="Gene3D" id="3.60.20.10">
    <property type="entry name" value="Glutamine Phosphoribosylpyrophosphate, subunit 1, domain 1"/>
    <property type="match status" value="1"/>
</dbReference>
<dbReference type="KEGG" id="dalk:DSCA_43780"/>
<keyword evidence="6 8" id="KW-0315">Glutamine amidotransferase</keyword>
<dbReference type="CDD" id="cd01991">
    <property type="entry name" value="Asn_synthase_B_C"/>
    <property type="match status" value="1"/>
</dbReference>
<reference evidence="12 13" key="1">
    <citation type="submission" date="2019-11" db="EMBL/GenBank/DDBJ databases">
        <title>Comparative genomics of hydrocarbon-degrading Desulfosarcina strains.</title>
        <authorList>
            <person name="Watanabe M."/>
            <person name="Kojima H."/>
            <person name="Fukui M."/>
        </authorList>
    </citation>
    <scope>NUCLEOTIDE SEQUENCE [LARGE SCALE GENOMIC DNA]</scope>
    <source>
        <strain evidence="12 13">PL12</strain>
    </source>
</reference>
<keyword evidence="4 9" id="KW-0547">Nucleotide-binding</keyword>
<feature type="domain" description="Glutamine amidotransferase type-2" evidence="11">
    <location>
        <begin position="2"/>
        <end position="213"/>
    </location>
</feature>
<evidence type="ECO:0000256" key="10">
    <source>
        <dbReference type="PIRSR" id="PIRSR001589-3"/>
    </source>
</evidence>
<proteinExistence type="inferred from homology"/>
<keyword evidence="8" id="KW-0028">Amino-acid biosynthesis</keyword>
<evidence type="ECO:0000256" key="9">
    <source>
        <dbReference type="PIRSR" id="PIRSR001589-2"/>
    </source>
</evidence>
<dbReference type="NCBIfam" id="TIGR01536">
    <property type="entry name" value="asn_synth_AEB"/>
    <property type="match status" value="1"/>
</dbReference>
<evidence type="ECO:0000259" key="11">
    <source>
        <dbReference type="PROSITE" id="PS51278"/>
    </source>
</evidence>
<keyword evidence="5 9" id="KW-0067">ATP-binding</keyword>
<dbReference type="AlphaFoldDB" id="A0A5K7YNR8"/>
<dbReference type="Pfam" id="PF00733">
    <property type="entry name" value="Asn_synthase"/>
    <property type="match status" value="1"/>
</dbReference>
<dbReference type="InterPro" id="IPR017932">
    <property type="entry name" value="GATase_2_dom"/>
</dbReference>
<feature type="active site" description="For GATase activity" evidence="8">
    <location>
        <position position="2"/>
    </location>
</feature>
<accession>A0A5K7YNR8</accession>
<keyword evidence="8" id="KW-0061">Asparagine biosynthesis</keyword>
<organism evidence="12 13">
    <name type="scientific">Desulfosarcina alkanivorans</name>
    <dbReference type="NCBI Taxonomy" id="571177"/>
    <lineage>
        <taxon>Bacteria</taxon>
        <taxon>Pseudomonadati</taxon>
        <taxon>Thermodesulfobacteriota</taxon>
        <taxon>Desulfobacteria</taxon>
        <taxon>Desulfobacterales</taxon>
        <taxon>Desulfosarcinaceae</taxon>
        <taxon>Desulfosarcina</taxon>
    </lineage>
</organism>
<evidence type="ECO:0000256" key="2">
    <source>
        <dbReference type="ARBA" id="ARBA00005752"/>
    </source>
</evidence>
<dbReference type="PANTHER" id="PTHR43284:SF1">
    <property type="entry name" value="ASPARAGINE SYNTHETASE"/>
    <property type="match status" value="1"/>
</dbReference>
<dbReference type="PROSITE" id="PS51278">
    <property type="entry name" value="GATASE_TYPE_2"/>
    <property type="match status" value="1"/>
</dbReference>
<feature type="binding site" evidence="9">
    <location>
        <position position="100"/>
    </location>
    <ligand>
        <name>L-glutamine</name>
        <dbReference type="ChEBI" id="CHEBI:58359"/>
    </ligand>
</feature>
<dbReference type="SUPFAM" id="SSF56235">
    <property type="entry name" value="N-terminal nucleophile aminohydrolases (Ntn hydrolases)"/>
    <property type="match status" value="1"/>
</dbReference>
<dbReference type="PIRSF" id="PIRSF001589">
    <property type="entry name" value="Asn_synthetase_glu-h"/>
    <property type="match status" value="1"/>
</dbReference>
<comment type="catalytic activity">
    <reaction evidence="7">
        <text>L-aspartate + L-glutamine + ATP + H2O = L-asparagine + L-glutamate + AMP + diphosphate + H(+)</text>
        <dbReference type="Rhea" id="RHEA:12228"/>
        <dbReference type="ChEBI" id="CHEBI:15377"/>
        <dbReference type="ChEBI" id="CHEBI:15378"/>
        <dbReference type="ChEBI" id="CHEBI:29985"/>
        <dbReference type="ChEBI" id="CHEBI:29991"/>
        <dbReference type="ChEBI" id="CHEBI:30616"/>
        <dbReference type="ChEBI" id="CHEBI:33019"/>
        <dbReference type="ChEBI" id="CHEBI:58048"/>
        <dbReference type="ChEBI" id="CHEBI:58359"/>
        <dbReference type="ChEBI" id="CHEBI:456215"/>
        <dbReference type="EC" id="6.3.5.4"/>
    </reaction>
</comment>
<dbReference type="OrthoDB" id="9763290at2"/>
<evidence type="ECO:0000256" key="5">
    <source>
        <dbReference type="ARBA" id="ARBA00022840"/>
    </source>
</evidence>